<proteinExistence type="inferred from homology"/>
<keyword evidence="7 9" id="KW-0503">Monooxygenase</keyword>
<evidence type="ECO:0008006" key="13">
    <source>
        <dbReference type="Google" id="ProtNLM"/>
    </source>
</evidence>
<dbReference type="InterPro" id="IPR036396">
    <property type="entry name" value="Cyt_P450_sf"/>
</dbReference>
<dbReference type="PANTHER" id="PTHR24287">
    <property type="entry name" value="P450, PUTATIVE (EUROFUNG)-RELATED"/>
    <property type="match status" value="1"/>
</dbReference>
<dbReference type="SUPFAM" id="SSF48264">
    <property type="entry name" value="Cytochrome P450"/>
    <property type="match status" value="1"/>
</dbReference>
<dbReference type="PROSITE" id="PS00086">
    <property type="entry name" value="CYTOCHROME_P450"/>
    <property type="match status" value="1"/>
</dbReference>
<dbReference type="InterPro" id="IPR002401">
    <property type="entry name" value="Cyt_P450_E_grp-I"/>
</dbReference>
<evidence type="ECO:0000313" key="12">
    <source>
        <dbReference type="Proteomes" id="UP000054166"/>
    </source>
</evidence>
<accession>A0A0C3FPF0</accession>
<feature type="transmembrane region" description="Helical" evidence="10">
    <location>
        <begin position="12"/>
        <end position="32"/>
    </location>
</feature>
<comment type="similarity">
    <text evidence="2 9">Belongs to the cytochrome P450 family.</text>
</comment>
<dbReference type="InParanoid" id="A0A0C3FPF0"/>
<evidence type="ECO:0000256" key="3">
    <source>
        <dbReference type="ARBA" id="ARBA00022617"/>
    </source>
</evidence>
<dbReference type="GO" id="GO:0005506">
    <property type="term" value="F:iron ion binding"/>
    <property type="evidence" value="ECO:0007669"/>
    <property type="project" value="InterPro"/>
</dbReference>
<dbReference type="GO" id="GO:0020037">
    <property type="term" value="F:heme binding"/>
    <property type="evidence" value="ECO:0007669"/>
    <property type="project" value="InterPro"/>
</dbReference>
<evidence type="ECO:0000256" key="10">
    <source>
        <dbReference type="SAM" id="Phobius"/>
    </source>
</evidence>
<dbReference type="AlphaFoldDB" id="A0A0C3FPF0"/>
<keyword evidence="10" id="KW-0472">Membrane</keyword>
<evidence type="ECO:0000256" key="6">
    <source>
        <dbReference type="ARBA" id="ARBA00023004"/>
    </source>
</evidence>
<dbReference type="GO" id="GO:0016705">
    <property type="term" value="F:oxidoreductase activity, acting on paired donors, with incorporation or reduction of molecular oxygen"/>
    <property type="evidence" value="ECO:0007669"/>
    <property type="project" value="InterPro"/>
</dbReference>
<dbReference type="Proteomes" id="UP000054166">
    <property type="component" value="Unassembled WGS sequence"/>
</dbReference>
<evidence type="ECO:0000256" key="8">
    <source>
        <dbReference type="PIRSR" id="PIRSR602401-1"/>
    </source>
</evidence>
<protein>
    <recommendedName>
        <fullName evidence="13">Cytochrome P450</fullName>
    </recommendedName>
</protein>
<evidence type="ECO:0000313" key="11">
    <source>
        <dbReference type="EMBL" id="KIM86025.1"/>
    </source>
</evidence>
<keyword evidence="12" id="KW-1185">Reference proteome</keyword>
<reference evidence="12" key="2">
    <citation type="submission" date="2015-01" db="EMBL/GenBank/DDBJ databases">
        <title>Evolutionary Origins and Diversification of the Mycorrhizal Mutualists.</title>
        <authorList>
            <consortium name="DOE Joint Genome Institute"/>
            <consortium name="Mycorrhizal Genomics Consortium"/>
            <person name="Kohler A."/>
            <person name="Kuo A."/>
            <person name="Nagy L.G."/>
            <person name="Floudas D."/>
            <person name="Copeland A."/>
            <person name="Barry K.W."/>
            <person name="Cichocki N."/>
            <person name="Veneault-Fourrey C."/>
            <person name="LaButti K."/>
            <person name="Lindquist E.A."/>
            <person name="Lipzen A."/>
            <person name="Lundell T."/>
            <person name="Morin E."/>
            <person name="Murat C."/>
            <person name="Riley R."/>
            <person name="Ohm R."/>
            <person name="Sun H."/>
            <person name="Tunlid A."/>
            <person name="Henrissat B."/>
            <person name="Grigoriev I.V."/>
            <person name="Hibbett D.S."/>
            <person name="Martin F."/>
        </authorList>
    </citation>
    <scope>NUCLEOTIDE SEQUENCE [LARGE SCALE GENOMIC DNA]</scope>
    <source>
        <strain evidence="12">F 1598</strain>
    </source>
</reference>
<comment type="cofactor">
    <cofactor evidence="1 8">
        <name>heme</name>
        <dbReference type="ChEBI" id="CHEBI:30413"/>
    </cofactor>
</comment>
<dbReference type="PRINTS" id="PR00463">
    <property type="entry name" value="EP450I"/>
</dbReference>
<feature type="binding site" description="axial binding residue" evidence="8">
    <location>
        <position position="514"/>
    </location>
    <ligand>
        <name>heme</name>
        <dbReference type="ChEBI" id="CHEBI:30413"/>
    </ligand>
    <ligandPart>
        <name>Fe</name>
        <dbReference type="ChEBI" id="CHEBI:18248"/>
    </ligandPart>
</feature>
<dbReference type="InterPro" id="IPR001128">
    <property type="entry name" value="Cyt_P450"/>
</dbReference>
<dbReference type="CDD" id="cd11063">
    <property type="entry name" value="CYP52"/>
    <property type="match status" value="1"/>
</dbReference>
<feature type="transmembrane region" description="Helical" evidence="10">
    <location>
        <begin position="44"/>
        <end position="66"/>
    </location>
</feature>
<keyword evidence="6 8" id="KW-0408">Iron</keyword>
<dbReference type="GO" id="GO:0004497">
    <property type="term" value="F:monooxygenase activity"/>
    <property type="evidence" value="ECO:0007669"/>
    <property type="project" value="UniProtKB-KW"/>
</dbReference>
<keyword evidence="4 8" id="KW-0479">Metal-binding</keyword>
<sequence>MTLLTPGIVFLSRAFLSLLFPCFVIAASRIILDNHFGIFIPKRFVIGATVLAIPIITTIRICWAQIKTRRRAAALDSRVAPTITGKWLGNFDIVKEIVKIVQHGYLGDGHWEWIEQLGTTYNLRIFWEDTMVTYEPEHIKTILSTDFPNYVKGEKFSNPTRSFLGTGVFNSDGDMWKFHRSMTRPFFSRDRISDFDNFEGHADVAIKKMKERLGAGYAIDFQDVISRFTLDSASEFLFGKNVESLADILPYPYHVVGSQTARPSSADAFAAAFAKAQFIVAERGIFGWTWPLHEIFHNKTDAPMKIVNAFLDPIMKEAIEKHQSRSTSSEIDTDKVLEDENFLDHLVKLTTDRTVLRDEILNIMMAGRDTTASTITFAIYLLATNSAVLARLREEILSKVGPSARPTYDDIRDMKYLRALINETLRLYPAVPFDIRQSVNETTWPSQNPNEKAIYVPANTSIVYSAFMMQRRTDLWGPDALEFDPDRFLDDRAKTYLTRNPFIFVPFNAGPRICLGQQFAYNEMSFMLIRILQNFSSIQLDPASQPPETRVPRSWATAKGRKAIEKVWPKTHLTMYAHGGLWVKMEEASYA</sequence>
<keyword evidence="5 9" id="KW-0560">Oxidoreductase</keyword>
<name>A0A0C3FPF0_PILCF</name>
<dbReference type="HOGENOM" id="CLU_001570_27_0_1"/>
<dbReference type="Pfam" id="PF00067">
    <property type="entry name" value="p450"/>
    <property type="match status" value="1"/>
</dbReference>
<reference evidence="11 12" key="1">
    <citation type="submission" date="2014-04" db="EMBL/GenBank/DDBJ databases">
        <authorList>
            <consortium name="DOE Joint Genome Institute"/>
            <person name="Kuo A."/>
            <person name="Tarkka M."/>
            <person name="Buscot F."/>
            <person name="Kohler A."/>
            <person name="Nagy L.G."/>
            <person name="Floudas D."/>
            <person name="Copeland A."/>
            <person name="Barry K.W."/>
            <person name="Cichocki N."/>
            <person name="Veneault-Fourrey C."/>
            <person name="LaButti K."/>
            <person name="Lindquist E.A."/>
            <person name="Lipzen A."/>
            <person name="Lundell T."/>
            <person name="Morin E."/>
            <person name="Murat C."/>
            <person name="Sun H."/>
            <person name="Tunlid A."/>
            <person name="Henrissat B."/>
            <person name="Grigoriev I.V."/>
            <person name="Hibbett D.S."/>
            <person name="Martin F."/>
            <person name="Nordberg H.P."/>
            <person name="Cantor M.N."/>
            <person name="Hua S.X."/>
        </authorList>
    </citation>
    <scope>NUCLEOTIDE SEQUENCE [LARGE SCALE GENOMIC DNA]</scope>
    <source>
        <strain evidence="11 12">F 1598</strain>
    </source>
</reference>
<gene>
    <name evidence="11" type="ORF">PILCRDRAFT_816571</name>
</gene>
<dbReference type="InterPro" id="IPR017972">
    <property type="entry name" value="Cyt_P450_CS"/>
</dbReference>
<dbReference type="Gene3D" id="1.10.630.10">
    <property type="entry name" value="Cytochrome P450"/>
    <property type="match status" value="1"/>
</dbReference>
<keyword evidence="10" id="KW-0812">Transmembrane</keyword>
<evidence type="ECO:0000256" key="9">
    <source>
        <dbReference type="RuleBase" id="RU000461"/>
    </source>
</evidence>
<dbReference type="PRINTS" id="PR00385">
    <property type="entry name" value="P450"/>
</dbReference>
<dbReference type="OrthoDB" id="1470350at2759"/>
<organism evidence="11 12">
    <name type="scientific">Piloderma croceum (strain F 1598)</name>
    <dbReference type="NCBI Taxonomy" id="765440"/>
    <lineage>
        <taxon>Eukaryota</taxon>
        <taxon>Fungi</taxon>
        <taxon>Dikarya</taxon>
        <taxon>Basidiomycota</taxon>
        <taxon>Agaricomycotina</taxon>
        <taxon>Agaricomycetes</taxon>
        <taxon>Agaricomycetidae</taxon>
        <taxon>Atheliales</taxon>
        <taxon>Atheliaceae</taxon>
        <taxon>Piloderma</taxon>
    </lineage>
</organism>
<keyword evidence="10" id="KW-1133">Transmembrane helix</keyword>
<dbReference type="PANTHER" id="PTHR24287:SF1">
    <property type="entry name" value="P450, PUTATIVE (EUROFUNG)-RELATED"/>
    <property type="match status" value="1"/>
</dbReference>
<dbReference type="InterPro" id="IPR047146">
    <property type="entry name" value="Cyt_P450_E_CYP52_fungi"/>
</dbReference>
<evidence type="ECO:0000256" key="2">
    <source>
        <dbReference type="ARBA" id="ARBA00010617"/>
    </source>
</evidence>
<evidence type="ECO:0000256" key="5">
    <source>
        <dbReference type="ARBA" id="ARBA00023002"/>
    </source>
</evidence>
<keyword evidence="3 8" id="KW-0349">Heme</keyword>
<dbReference type="STRING" id="765440.A0A0C3FPF0"/>
<evidence type="ECO:0000256" key="7">
    <source>
        <dbReference type="ARBA" id="ARBA00023033"/>
    </source>
</evidence>
<evidence type="ECO:0000256" key="1">
    <source>
        <dbReference type="ARBA" id="ARBA00001971"/>
    </source>
</evidence>
<evidence type="ECO:0000256" key="4">
    <source>
        <dbReference type="ARBA" id="ARBA00022723"/>
    </source>
</evidence>
<dbReference type="EMBL" id="KN832983">
    <property type="protein sequence ID" value="KIM86025.1"/>
    <property type="molecule type" value="Genomic_DNA"/>
</dbReference>